<reference evidence="1" key="1">
    <citation type="journal article" date="2012" name="Nat. Genet.">
        <title>Whole-genome sequence of Schistosoma haematobium.</title>
        <authorList>
            <person name="Young N.D."/>
            <person name="Jex A.R."/>
            <person name="Li B."/>
            <person name="Liu S."/>
            <person name="Yang L."/>
            <person name="Xiong Z."/>
            <person name="Li Y."/>
            <person name="Cantacessi C."/>
            <person name="Hall R.S."/>
            <person name="Xu X."/>
            <person name="Chen F."/>
            <person name="Wu X."/>
            <person name="Zerlotini A."/>
            <person name="Oliveira G."/>
            <person name="Hofmann A."/>
            <person name="Zhang G."/>
            <person name="Fang X."/>
            <person name="Kang Y."/>
            <person name="Campbell B.E."/>
            <person name="Loukas A."/>
            <person name="Ranganathan S."/>
            <person name="Rollinson D."/>
            <person name="Rinaldi G."/>
            <person name="Brindley P.J."/>
            <person name="Yang H."/>
            <person name="Wang J."/>
            <person name="Wang J."/>
            <person name="Gasser R.B."/>
        </authorList>
    </citation>
    <scope>NUCLEOTIDE SEQUENCE [LARGE SCALE GENOMIC DNA]</scope>
</reference>
<accession>A0A095BUD7</accession>
<dbReference type="Gene3D" id="3.90.1150.10">
    <property type="entry name" value="Aspartate Aminotransferase, domain 1"/>
    <property type="match status" value="1"/>
</dbReference>
<dbReference type="EMBL" id="KL250506">
    <property type="protein sequence ID" value="KGB32498.1"/>
    <property type="molecule type" value="Genomic_DNA"/>
</dbReference>
<protein>
    <submittedName>
        <fullName evidence="1">Uncharacterized protein</fullName>
    </submittedName>
</protein>
<proteinExistence type="predicted"/>
<dbReference type="AlphaFoldDB" id="A0A095BUD7"/>
<evidence type="ECO:0000313" key="1">
    <source>
        <dbReference type="EMBL" id="KGB32498.1"/>
    </source>
</evidence>
<gene>
    <name evidence="1" type="ORF">MS3_00648</name>
</gene>
<dbReference type="STRING" id="6185.A0A095BUD7"/>
<name>A0A095BUD7_SCHHA</name>
<sequence>MKTKHHLYIMHDGRINMCALTTNNIDHIAQAIHDTERLKKLTVGCISSSSSLYRRRHHHHDTIFLSSVILRALSETTYIIIRIHHYTTTTNGRRPNSLKYWVETLLL</sequence>
<organism evidence="1">
    <name type="scientific">Schistosoma haematobium</name>
    <name type="common">Blood fluke</name>
    <dbReference type="NCBI Taxonomy" id="6185"/>
    <lineage>
        <taxon>Eukaryota</taxon>
        <taxon>Metazoa</taxon>
        <taxon>Spiralia</taxon>
        <taxon>Lophotrochozoa</taxon>
        <taxon>Platyhelminthes</taxon>
        <taxon>Trematoda</taxon>
        <taxon>Digenea</taxon>
        <taxon>Strigeidida</taxon>
        <taxon>Schistosomatoidea</taxon>
        <taxon>Schistosomatidae</taxon>
        <taxon>Schistosoma</taxon>
    </lineage>
</organism>
<dbReference type="InterPro" id="IPR015422">
    <property type="entry name" value="PyrdxlP-dep_Trfase_small"/>
</dbReference>